<gene>
    <name evidence="2" type="ORF">Q7A36_01355</name>
</gene>
<dbReference type="RefSeq" id="WP_305101838.1">
    <property type="nucleotide sequence ID" value="NZ_JAUTWS010000001.1"/>
</dbReference>
<keyword evidence="1" id="KW-0472">Membrane</keyword>
<reference evidence="2 3" key="1">
    <citation type="submission" date="2023-08" db="EMBL/GenBank/DDBJ databases">
        <title>The draft genome sequence of Paracraurococcus sp. LOR1-02.</title>
        <authorList>
            <person name="Kingkaew E."/>
            <person name="Tanasupawat S."/>
        </authorList>
    </citation>
    <scope>NUCLEOTIDE SEQUENCE [LARGE SCALE GENOMIC DNA]</scope>
    <source>
        <strain evidence="2 3">LOR1-02</strain>
    </source>
</reference>
<sequence length="73" mass="7513">MHTPAFADAGFAIPPRPAGARAVSFTPAARRTARAARGWVTGLGALQEASLLGILGLLAGWGLAELALWLQGF</sequence>
<accession>A0ABT9DSU3</accession>
<evidence type="ECO:0000313" key="3">
    <source>
        <dbReference type="Proteomes" id="UP001243009"/>
    </source>
</evidence>
<dbReference type="EMBL" id="JAUTWS010000001">
    <property type="protein sequence ID" value="MDO9706969.1"/>
    <property type="molecule type" value="Genomic_DNA"/>
</dbReference>
<keyword evidence="1" id="KW-1133">Transmembrane helix</keyword>
<keyword evidence="3" id="KW-1185">Reference proteome</keyword>
<dbReference type="Proteomes" id="UP001243009">
    <property type="component" value="Unassembled WGS sequence"/>
</dbReference>
<evidence type="ECO:0000313" key="2">
    <source>
        <dbReference type="EMBL" id="MDO9706969.1"/>
    </source>
</evidence>
<protein>
    <submittedName>
        <fullName evidence="2">Uncharacterized protein</fullName>
    </submittedName>
</protein>
<evidence type="ECO:0000256" key="1">
    <source>
        <dbReference type="SAM" id="Phobius"/>
    </source>
</evidence>
<organism evidence="2 3">
    <name type="scientific">Paracraurococcus lichenis</name>
    <dbReference type="NCBI Taxonomy" id="3064888"/>
    <lineage>
        <taxon>Bacteria</taxon>
        <taxon>Pseudomonadati</taxon>
        <taxon>Pseudomonadota</taxon>
        <taxon>Alphaproteobacteria</taxon>
        <taxon>Acetobacterales</taxon>
        <taxon>Roseomonadaceae</taxon>
        <taxon>Paracraurococcus</taxon>
    </lineage>
</organism>
<feature type="transmembrane region" description="Helical" evidence="1">
    <location>
        <begin position="49"/>
        <end position="70"/>
    </location>
</feature>
<proteinExistence type="predicted"/>
<name>A0ABT9DSU3_9PROT</name>
<keyword evidence="1" id="KW-0812">Transmembrane</keyword>
<comment type="caution">
    <text evidence="2">The sequence shown here is derived from an EMBL/GenBank/DDBJ whole genome shotgun (WGS) entry which is preliminary data.</text>
</comment>